<protein>
    <submittedName>
        <fullName evidence="2">Uncharacterized protein</fullName>
    </submittedName>
</protein>
<dbReference type="Proteomes" id="UP000552644">
    <property type="component" value="Unassembled WGS sequence"/>
</dbReference>
<feature type="region of interest" description="Disordered" evidence="1">
    <location>
        <begin position="1"/>
        <end position="34"/>
    </location>
</feature>
<dbReference type="RefSeq" id="WP_184712402.1">
    <property type="nucleotide sequence ID" value="NZ_JACHJP010000001.1"/>
</dbReference>
<dbReference type="AlphaFoldDB" id="A0A7W7QHJ5"/>
<evidence type="ECO:0000313" key="2">
    <source>
        <dbReference type="EMBL" id="MBB4913653.1"/>
    </source>
</evidence>
<keyword evidence="3" id="KW-1185">Reference proteome</keyword>
<accession>A0A7W7QHJ5</accession>
<name>A0A7W7QHJ5_9ACTN</name>
<evidence type="ECO:0000313" key="3">
    <source>
        <dbReference type="Proteomes" id="UP000552644"/>
    </source>
</evidence>
<evidence type="ECO:0000256" key="1">
    <source>
        <dbReference type="SAM" id="MobiDB-lite"/>
    </source>
</evidence>
<sequence>MDHSQNPSASPADTPEGFGQDDATTTGVTVRQPCPPWCNATHAVDHVRRTAFIDTVDGYLVLVEAAQPAEPDGQISGPAAVRVTYRHSDASTWVNLSPAQAREMARTLSALLPPTPPCHTDFPEDSPGETLALSVSTVAALAEGLREAADILWSSGRVSTPPDQGRVDGEGR</sequence>
<comment type="caution">
    <text evidence="2">The sequence shown here is derived from an EMBL/GenBank/DDBJ whole genome shotgun (WGS) entry which is preliminary data.</text>
</comment>
<gene>
    <name evidence="2" type="ORF">FHS44_000725</name>
</gene>
<proteinExistence type="predicted"/>
<feature type="compositionally biased region" description="Polar residues" evidence="1">
    <location>
        <begin position="1"/>
        <end position="11"/>
    </location>
</feature>
<dbReference type="EMBL" id="JACHJP010000001">
    <property type="protein sequence ID" value="MBB4913653.1"/>
    <property type="molecule type" value="Genomic_DNA"/>
</dbReference>
<organism evidence="2 3">
    <name type="scientific">Streptosporangium saharense</name>
    <dbReference type="NCBI Taxonomy" id="1706840"/>
    <lineage>
        <taxon>Bacteria</taxon>
        <taxon>Bacillati</taxon>
        <taxon>Actinomycetota</taxon>
        <taxon>Actinomycetes</taxon>
        <taxon>Streptosporangiales</taxon>
        <taxon>Streptosporangiaceae</taxon>
        <taxon>Streptosporangium</taxon>
    </lineage>
</organism>
<reference evidence="2 3" key="1">
    <citation type="submission" date="2020-08" db="EMBL/GenBank/DDBJ databases">
        <title>Genomic Encyclopedia of Type Strains, Phase III (KMG-III): the genomes of soil and plant-associated and newly described type strains.</title>
        <authorList>
            <person name="Whitman W."/>
        </authorList>
    </citation>
    <scope>NUCLEOTIDE SEQUENCE [LARGE SCALE GENOMIC DNA]</scope>
    <source>
        <strain evidence="2 3">CECT 8840</strain>
    </source>
</reference>